<dbReference type="Pfam" id="PF01494">
    <property type="entry name" value="FAD_binding_3"/>
    <property type="match status" value="1"/>
</dbReference>
<dbReference type="EMBL" id="CP049056">
    <property type="protein sequence ID" value="QIE55295.1"/>
    <property type="molecule type" value="Genomic_DNA"/>
</dbReference>
<dbReference type="AlphaFoldDB" id="A0A7L5BU66"/>
<keyword evidence="6" id="KW-1185">Reference proteome</keyword>
<keyword evidence="3" id="KW-0274">FAD</keyword>
<organism evidence="5 6">
    <name type="scientific">Pikeienuella piscinae</name>
    <dbReference type="NCBI Taxonomy" id="2748098"/>
    <lineage>
        <taxon>Bacteria</taxon>
        <taxon>Pseudomonadati</taxon>
        <taxon>Pseudomonadota</taxon>
        <taxon>Alphaproteobacteria</taxon>
        <taxon>Rhodobacterales</taxon>
        <taxon>Paracoccaceae</taxon>
        <taxon>Pikeienuella</taxon>
    </lineage>
</organism>
<dbReference type="KEGG" id="hdh:G5B40_07395"/>
<accession>A0A7L5BU66</accession>
<dbReference type="PANTHER" id="PTHR43004:SF19">
    <property type="entry name" value="BINDING MONOOXYGENASE, PUTATIVE (JCVI)-RELATED"/>
    <property type="match status" value="1"/>
</dbReference>
<dbReference type="GO" id="GO:0071949">
    <property type="term" value="F:FAD binding"/>
    <property type="evidence" value="ECO:0007669"/>
    <property type="project" value="InterPro"/>
</dbReference>
<evidence type="ECO:0000256" key="3">
    <source>
        <dbReference type="ARBA" id="ARBA00022827"/>
    </source>
</evidence>
<keyword evidence="5" id="KW-0503">Monooxygenase</keyword>
<dbReference type="Proteomes" id="UP000503336">
    <property type="component" value="Chromosome"/>
</dbReference>
<name>A0A7L5BU66_9RHOB</name>
<protein>
    <submittedName>
        <fullName evidence="5">FAD-dependent monooxygenase</fullName>
    </submittedName>
</protein>
<keyword evidence="2" id="KW-0285">Flavoprotein</keyword>
<dbReference type="Gene3D" id="3.30.70.2450">
    <property type="match status" value="1"/>
</dbReference>
<dbReference type="InterPro" id="IPR036188">
    <property type="entry name" value="FAD/NAD-bd_sf"/>
</dbReference>
<proteinExistence type="predicted"/>
<evidence type="ECO:0000256" key="1">
    <source>
        <dbReference type="ARBA" id="ARBA00001974"/>
    </source>
</evidence>
<reference evidence="5 6" key="1">
    <citation type="submission" date="2020-02" db="EMBL/GenBank/DDBJ databases">
        <title>complete genome sequence of Rhodobacteraceae bacterium.</title>
        <authorList>
            <person name="Park J."/>
            <person name="Kim Y.-S."/>
            <person name="Kim K.-H."/>
        </authorList>
    </citation>
    <scope>NUCLEOTIDE SEQUENCE [LARGE SCALE GENOMIC DNA]</scope>
    <source>
        <strain evidence="5 6">RR4-56</strain>
    </source>
</reference>
<dbReference type="Gene3D" id="3.50.50.60">
    <property type="entry name" value="FAD/NAD(P)-binding domain"/>
    <property type="match status" value="1"/>
</dbReference>
<dbReference type="RefSeq" id="WP_165096984.1">
    <property type="nucleotide sequence ID" value="NZ_CP049056.1"/>
</dbReference>
<evidence type="ECO:0000313" key="6">
    <source>
        <dbReference type="Proteomes" id="UP000503336"/>
    </source>
</evidence>
<evidence type="ECO:0000256" key="2">
    <source>
        <dbReference type="ARBA" id="ARBA00022630"/>
    </source>
</evidence>
<evidence type="ECO:0000313" key="5">
    <source>
        <dbReference type="EMBL" id="QIE55295.1"/>
    </source>
</evidence>
<dbReference type="InterPro" id="IPR002938">
    <property type="entry name" value="FAD-bd"/>
</dbReference>
<comment type="cofactor">
    <cofactor evidence="1">
        <name>FAD</name>
        <dbReference type="ChEBI" id="CHEBI:57692"/>
    </cofactor>
</comment>
<keyword evidence="5" id="KW-0560">Oxidoreductase</keyword>
<dbReference type="PANTHER" id="PTHR43004">
    <property type="entry name" value="TRK SYSTEM POTASSIUM UPTAKE PROTEIN"/>
    <property type="match status" value="1"/>
</dbReference>
<gene>
    <name evidence="5" type="ORF">G5B40_07395</name>
</gene>
<dbReference type="SUPFAM" id="SSF51905">
    <property type="entry name" value="FAD/NAD(P)-binding domain"/>
    <property type="match status" value="1"/>
</dbReference>
<dbReference type="PRINTS" id="PR00420">
    <property type="entry name" value="RNGMNOXGNASE"/>
</dbReference>
<dbReference type="GO" id="GO:0016709">
    <property type="term" value="F:oxidoreductase activity, acting on paired donors, with incorporation or reduction of molecular oxygen, NAD(P)H as one donor, and incorporation of one atom of oxygen"/>
    <property type="evidence" value="ECO:0007669"/>
    <property type="project" value="UniProtKB-ARBA"/>
</dbReference>
<evidence type="ECO:0000259" key="4">
    <source>
        <dbReference type="Pfam" id="PF01494"/>
    </source>
</evidence>
<dbReference type="InterPro" id="IPR050641">
    <property type="entry name" value="RIFMO-like"/>
</dbReference>
<sequence length="357" mass="38245">MAKALNILIAGAGPTGLTAALELARRGVIATVIERRKTPSPFSRAVGITTRSLQLLNPSGVADRLIAEGVTVRKARLYRGERRLLTIPFQSETAFFPHILALPQDRTERALADAFRALGGEVRYDLALESAAPDPEGVNVRLTDGVEARFDHLIGADGVHSLTRKAAEVAYHGHDLPGKWAIADVDAEDWPHPTAFTATLGAPGKIAVVVPIGVKRYRVISNTPDALKALAMPLEVTNIRRAAAFTISVRQAGRYSTGRIHLAGDAAHCHSPVGGRGMNLGISDAAELARRLVEGGLDDYSPLREKEGRETIAATERARKLVTAPGPARRALFTTAASLIDRIGPLKRRIGRFAVEA</sequence>
<feature type="domain" description="FAD-binding" evidence="4">
    <location>
        <begin position="6"/>
        <end position="294"/>
    </location>
</feature>